<gene>
    <name evidence="2" type="ORF">SAMN05878281_1748</name>
</gene>
<sequence length="384" mass="45419">MVLQSIVLYSTLILVMTSFAKLYSLKQSYREVDGSLVSTSKSGIFYLIFIMLSFALMMGLRYDVGTDYLAYQDGYIFNYDVGKGEILFNWVRELFNSFEFHYSAYFSFLAFLNISFFLYAFKRDAFILPLLLFFLLTNGDWLVWMNIIRQAVAMCIWIYALTFIEKKKFWRYLIWCLVAIGFHTSAIILIPLYWILKDGKDYFTNIKLQLILFAGAFLFQYSFGSFLEQIGPLIQFYQSELFGGTYNYSIERFKEEAAATVEGSGMAYLFRVVLCIIIILYSKRLKEYYNSKWFTIIYFLFFIGILTQNIFPVGSIVLTRPFRYLFIFKGIMFAYFIYYLIKNESPHNRLVGVGLILIFISIFYLNIITANSHSHLWYQFYFQQ</sequence>
<name>A0A1M7L628_9FLAO</name>
<evidence type="ECO:0000313" key="2">
    <source>
        <dbReference type="EMBL" id="SHM73293.1"/>
    </source>
</evidence>
<organism evidence="2 3">
    <name type="scientific">Salegentibacter salegens</name>
    <dbReference type="NCBI Taxonomy" id="143223"/>
    <lineage>
        <taxon>Bacteria</taxon>
        <taxon>Pseudomonadati</taxon>
        <taxon>Bacteroidota</taxon>
        <taxon>Flavobacteriia</taxon>
        <taxon>Flavobacteriales</taxon>
        <taxon>Flavobacteriaceae</taxon>
        <taxon>Salegentibacter</taxon>
    </lineage>
</organism>
<feature type="transmembrane region" description="Helical" evidence="1">
    <location>
        <begin position="208"/>
        <end position="227"/>
    </location>
</feature>
<feature type="transmembrane region" description="Helical" evidence="1">
    <location>
        <begin position="6"/>
        <end position="23"/>
    </location>
</feature>
<feature type="transmembrane region" description="Helical" evidence="1">
    <location>
        <begin position="141"/>
        <end position="160"/>
    </location>
</feature>
<dbReference type="OrthoDB" id="1430282at2"/>
<proteinExistence type="predicted"/>
<protein>
    <submittedName>
        <fullName evidence="2">EpsG family protein</fullName>
    </submittedName>
</protein>
<accession>A0A1M7L628</accession>
<dbReference type="AlphaFoldDB" id="A0A1M7L628"/>
<dbReference type="STRING" id="143223.SAMN05878281_1748"/>
<keyword evidence="1" id="KW-0812">Transmembrane</keyword>
<feature type="transmembrane region" description="Helical" evidence="1">
    <location>
        <begin position="44"/>
        <end position="62"/>
    </location>
</feature>
<feature type="transmembrane region" description="Helical" evidence="1">
    <location>
        <begin position="350"/>
        <end position="368"/>
    </location>
</feature>
<dbReference type="Proteomes" id="UP000190235">
    <property type="component" value="Chromosome I"/>
</dbReference>
<feature type="transmembrane region" description="Helical" evidence="1">
    <location>
        <begin position="323"/>
        <end position="341"/>
    </location>
</feature>
<dbReference type="InterPro" id="IPR049458">
    <property type="entry name" value="EpsG-like"/>
</dbReference>
<dbReference type="RefSeq" id="WP_079734887.1">
    <property type="nucleotide sequence ID" value="NZ_LT670848.1"/>
</dbReference>
<dbReference type="EMBL" id="LT670848">
    <property type="protein sequence ID" value="SHM73293.1"/>
    <property type="molecule type" value="Genomic_DNA"/>
</dbReference>
<keyword evidence="1" id="KW-1133">Transmembrane helix</keyword>
<feature type="transmembrane region" description="Helical" evidence="1">
    <location>
        <begin position="172"/>
        <end position="196"/>
    </location>
</feature>
<keyword evidence="3" id="KW-1185">Reference proteome</keyword>
<keyword evidence="1" id="KW-0472">Membrane</keyword>
<reference evidence="3" key="1">
    <citation type="submission" date="2016-11" db="EMBL/GenBank/DDBJ databases">
        <authorList>
            <person name="Varghese N."/>
            <person name="Submissions S."/>
        </authorList>
    </citation>
    <scope>NUCLEOTIDE SEQUENCE [LARGE SCALE GENOMIC DNA]</scope>
    <source>
        <strain evidence="3">ACAM 48</strain>
    </source>
</reference>
<feature type="transmembrane region" description="Helical" evidence="1">
    <location>
        <begin position="102"/>
        <end position="121"/>
    </location>
</feature>
<evidence type="ECO:0000256" key="1">
    <source>
        <dbReference type="SAM" id="Phobius"/>
    </source>
</evidence>
<evidence type="ECO:0000313" key="3">
    <source>
        <dbReference type="Proteomes" id="UP000190235"/>
    </source>
</evidence>
<dbReference type="Pfam" id="PF14897">
    <property type="entry name" value="EpsG"/>
    <property type="match status" value="1"/>
</dbReference>
<feature type="transmembrane region" description="Helical" evidence="1">
    <location>
        <begin position="265"/>
        <end position="281"/>
    </location>
</feature>
<feature type="transmembrane region" description="Helical" evidence="1">
    <location>
        <begin position="293"/>
        <end position="311"/>
    </location>
</feature>